<keyword evidence="2" id="KW-1185">Reference proteome</keyword>
<dbReference type="Proteomes" id="UP001162992">
    <property type="component" value="Chromosome 4"/>
</dbReference>
<dbReference type="EMBL" id="CM055095">
    <property type="protein sequence ID" value="KAJ7559716.1"/>
    <property type="molecule type" value="Genomic_DNA"/>
</dbReference>
<evidence type="ECO:0000313" key="1">
    <source>
        <dbReference type="EMBL" id="KAJ7559716.1"/>
    </source>
</evidence>
<sequence length="359" mass="38982">MDDRYLDIPSGATYQYAGKDIPSEDSSGLPWTIKQNVSPNNADSQRFDAGAVFVLESKGTWFHAGFHLAASIASPTLLSLPFAFAGLGWGPGILALIAGGILSFYCYCLLSKVLEKCESQGHRYIRFRDLSRAVLGPKWSSLVIAPLQMLLCMGVVIRCILLAGECLKIIYQLYKPDGSLRLYYFIIVMGVVMLVISQVPSFHALRYINLLSLVTCFGYTLCVVGGAIYAGHSKLAPVRDYSLAIGLWTKTFNVFSSLSIIATAYGSGINPEIQATIAPPTAGKMFKGLLSSYMVAIVCYFLIAISSYWAFGNRADGNIFNNFIGSQGSTLILKWLLLLGIILAVMQLVALGSVCVHSC</sequence>
<organism evidence="1 2">
    <name type="scientific">Diphasiastrum complanatum</name>
    <name type="common">Issler's clubmoss</name>
    <name type="synonym">Lycopodium complanatum</name>
    <dbReference type="NCBI Taxonomy" id="34168"/>
    <lineage>
        <taxon>Eukaryota</taxon>
        <taxon>Viridiplantae</taxon>
        <taxon>Streptophyta</taxon>
        <taxon>Embryophyta</taxon>
        <taxon>Tracheophyta</taxon>
        <taxon>Lycopodiopsida</taxon>
        <taxon>Lycopodiales</taxon>
        <taxon>Lycopodiaceae</taxon>
        <taxon>Lycopodioideae</taxon>
        <taxon>Diphasiastrum</taxon>
    </lineage>
</organism>
<comment type="caution">
    <text evidence="1">The sequence shown here is derived from an EMBL/GenBank/DDBJ whole genome shotgun (WGS) entry which is preliminary data.</text>
</comment>
<protein>
    <submittedName>
        <fullName evidence="1">Uncharacterized protein</fullName>
    </submittedName>
</protein>
<proteinExistence type="predicted"/>
<evidence type="ECO:0000313" key="2">
    <source>
        <dbReference type="Proteomes" id="UP001162992"/>
    </source>
</evidence>
<accession>A0ACC2DZV5</accession>
<reference evidence="2" key="1">
    <citation type="journal article" date="2024" name="Proc. Natl. Acad. Sci. U.S.A.">
        <title>Extraordinary preservation of gene collinearity over three hundred million years revealed in homosporous lycophytes.</title>
        <authorList>
            <person name="Li C."/>
            <person name="Wickell D."/>
            <person name="Kuo L.Y."/>
            <person name="Chen X."/>
            <person name="Nie B."/>
            <person name="Liao X."/>
            <person name="Peng D."/>
            <person name="Ji J."/>
            <person name="Jenkins J."/>
            <person name="Williams M."/>
            <person name="Shu S."/>
            <person name="Plott C."/>
            <person name="Barry K."/>
            <person name="Rajasekar S."/>
            <person name="Grimwood J."/>
            <person name="Han X."/>
            <person name="Sun S."/>
            <person name="Hou Z."/>
            <person name="He W."/>
            <person name="Dai G."/>
            <person name="Sun C."/>
            <person name="Schmutz J."/>
            <person name="Leebens-Mack J.H."/>
            <person name="Li F.W."/>
            <person name="Wang L."/>
        </authorList>
    </citation>
    <scope>NUCLEOTIDE SEQUENCE [LARGE SCALE GENOMIC DNA]</scope>
    <source>
        <strain evidence="2">cv. PW_Plant_1</strain>
    </source>
</reference>
<name>A0ACC2DZV5_DIPCM</name>
<gene>
    <name evidence="1" type="ORF">O6H91_04G097500</name>
</gene>